<sequence>MGWKGVFVYLLNLASLGESTSRSTQFRPISLSTASSSLYSWAVCIAAIVVVVAFVLSMYLNFVHLAAYNQPEKLLVELILMVPVYALGSLSTMKLYRIVMKLLPCIALRDLIACLVIHIWQFLSFSGPRPYLVQSYSVTKIKLARFKPWAKFLTFKSIVFQTWWQGAAVAFLLIWSP</sequence>
<comment type="caution">
    <text evidence="6">The sequence shown here is derived from an EMBL/GenBank/DDBJ whole genome shotgun (WGS) entry which is preliminary data.</text>
</comment>
<keyword evidence="4 5" id="KW-0472">Membrane</keyword>
<proteinExistence type="predicted"/>
<dbReference type="GO" id="GO:0016020">
    <property type="term" value="C:membrane"/>
    <property type="evidence" value="ECO:0007669"/>
    <property type="project" value="UniProtKB-SubCell"/>
</dbReference>
<dbReference type="OrthoDB" id="5348404at2759"/>
<evidence type="ECO:0000256" key="3">
    <source>
        <dbReference type="ARBA" id="ARBA00022989"/>
    </source>
</evidence>
<comment type="subcellular location">
    <subcellularLocation>
        <location evidence="1">Membrane</location>
        <topology evidence="1">Multi-pass membrane protein</topology>
    </subcellularLocation>
</comment>
<dbReference type="Gramene" id="OE9A027228T1">
    <property type="protein sequence ID" value="OE9A027228C1"/>
    <property type="gene ID" value="OE9A027228"/>
</dbReference>
<dbReference type="Pfam" id="PF03619">
    <property type="entry name" value="Solute_trans_a"/>
    <property type="match status" value="2"/>
</dbReference>
<evidence type="ECO:0000256" key="4">
    <source>
        <dbReference type="ARBA" id="ARBA00023136"/>
    </source>
</evidence>
<organism evidence="6 7">
    <name type="scientific">Olea europaea subsp. europaea</name>
    <dbReference type="NCBI Taxonomy" id="158383"/>
    <lineage>
        <taxon>Eukaryota</taxon>
        <taxon>Viridiplantae</taxon>
        <taxon>Streptophyta</taxon>
        <taxon>Embryophyta</taxon>
        <taxon>Tracheophyta</taxon>
        <taxon>Spermatophyta</taxon>
        <taxon>Magnoliopsida</taxon>
        <taxon>eudicotyledons</taxon>
        <taxon>Gunneridae</taxon>
        <taxon>Pentapetalae</taxon>
        <taxon>asterids</taxon>
        <taxon>lamiids</taxon>
        <taxon>Lamiales</taxon>
        <taxon>Oleaceae</taxon>
        <taxon>Oleeae</taxon>
        <taxon>Olea</taxon>
    </lineage>
</organism>
<evidence type="ECO:0000256" key="2">
    <source>
        <dbReference type="ARBA" id="ARBA00022692"/>
    </source>
</evidence>
<accession>A0A8S0UK23</accession>
<feature type="transmembrane region" description="Helical" evidence="5">
    <location>
        <begin position="39"/>
        <end position="62"/>
    </location>
</feature>
<feature type="transmembrane region" description="Helical" evidence="5">
    <location>
        <begin position="152"/>
        <end position="175"/>
    </location>
</feature>
<keyword evidence="7" id="KW-1185">Reference proteome</keyword>
<gene>
    <name evidence="6" type="ORF">OLEA9_A027228</name>
</gene>
<keyword evidence="3 5" id="KW-1133">Transmembrane helix</keyword>
<dbReference type="EMBL" id="CACTIH010009037">
    <property type="protein sequence ID" value="CAA3020359.1"/>
    <property type="molecule type" value="Genomic_DNA"/>
</dbReference>
<dbReference type="Proteomes" id="UP000594638">
    <property type="component" value="Unassembled WGS sequence"/>
</dbReference>
<feature type="transmembrane region" description="Helical" evidence="5">
    <location>
        <begin position="74"/>
        <end position="92"/>
    </location>
</feature>
<dbReference type="AlphaFoldDB" id="A0A8S0UK23"/>
<evidence type="ECO:0000256" key="1">
    <source>
        <dbReference type="ARBA" id="ARBA00004141"/>
    </source>
</evidence>
<evidence type="ECO:0000313" key="7">
    <source>
        <dbReference type="Proteomes" id="UP000594638"/>
    </source>
</evidence>
<name>A0A8S0UK23_OLEEU</name>
<dbReference type="InterPro" id="IPR005178">
    <property type="entry name" value="Ostalpha/TMEM184C"/>
</dbReference>
<reference evidence="6 7" key="1">
    <citation type="submission" date="2019-12" db="EMBL/GenBank/DDBJ databases">
        <authorList>
            <person name="Alioto T."/>
            <person name="Alioto T."/>
            <person name="Gomez Garrido J."/>
        </authorList>
    </citation>
    <scope>NUCLEOTIDE SEQUENCE [LARGE SCALE GENOMIC DNA]</scope>
</reference>
<evidence type="ECO:0000313" key="6">
    <source>
        <dbReference type="EMBL" id="CAA3020359.1"/>
    </source>
</evidence>
<dbReference type="PANTHER" id="PTHR23423">
    <property type="entry name" value="ORGANIC SOLUTE TRANSPORTER-RELATED"/>
    <property type="match status" value="1"/>
</dbReference>
<keyword evidence="2 5" id="KW-0812">Transmembrane</keyword>
<evidence type="ECO:0000256" key="5">
    <source>
        <dbReference type="SAM" id="Phobius"/>
    </source>
</evidence>
<protein>
    <submittedName>
        <fullName evidence="6">Uncharacterized protein</fullName>
    </submittedName>
</protein>